<keyword evidence="1" id="KW-0472">Membrane</keyword>
<keyword evidence="1" id="KW-1133">Transmembrane helix</keyword>
<gene>
    <name evidence="2" type="ORF">DW916_15950</name>
</gene>
<reference evidence="2 3" key="1">
    <citation type="submission" date="2018-08" db="EMBL/GenBank/DDBJ databases">
        <title>A genome reference for cultivated species of the human gut microbiota.</title>
        <authorList>
            <person name="Zou Y."/>
            <person name="Xue W."/>
            <person name="Luo G."/>
        </authorList>
    </citation>
    <scope>NUCLEOTIDE SEQUENCE [LARGE SCALE GENOMIC DNA]</scope>
    <source>
        <strain evidence="2 3">AM42-23AC</strain>
    </source>
</reference>
<dbReference type="RefSeq" id="WP_118192244.1">
    <property type="nucleotide sequence ID" value="NZ_DAWDQD010000025.1"/>
</dbReference>
<name>A0AA93BKM2_9BACT</name>
<keyword evidence="1" id="KW-0812">Transmembrane</keyword>
<feature type="transmembrane region" description="Helical" evidence="1">
    <location>
        <begin position="37"/>
        <end position="58"/>
    </location>
</feature>
<evidence type="ECO:0000256" key="1">
    <source>
        <dbReference type="SAM" id="Phobius"/>
    </source>
</evidence>
<accession>A0AA93BKM2</accession>
<dbReference type="AlphaFoldDB" id="A0AA93BKM2"/>
<dbReference type="GO" id="GO:0003676">
    <property type="term" value="F:nucleic acid binding"/>
    <property type="evidence" value="ECO:0007669"/>
    <property type="project" value="InterPro"/>
</dbReference>
<dbReference type="Pfam" id="PF06961">
    <property type="entry name" value="DUF1294"/>
    <property type="match status" value="1"/>
</dbReference>
<proteinExistence type="predicted"/>
<dbReference type="InterPro" id="IPR010718">
    <property type="entry name" value="DUF1294"/>
</dbReference>
<evidence type="ECO:0000313" key="2">
    <source>
        <dbReference type="EMBL" id="RHA82213.1"/>
    </source>
</evidence>
<sequence length="92" mass="10520">MNTLHSCLAYYLLAINAVVFIMYGIDKYKAKKAKWRISEATLLLLAVLGGSIGAWMGMKVWHHKTMHKKFKYGIPAILLIQIALMAYLHINR</sequence>
<dbReference type="EMBL" id="QSFW01000051">
    <property type="protein sequence ID" value="RHA82213.1"/>
    <property type="molecule type" value="Genomic_DNA"/>
</dbReference>
<dbReference type="PIRSF" id="PIRSF002599">
    <property type="entry name" value="Cold_shock_A"/>
    <property type="match status" value="1"/>
</dbReference>
<dbReference type="InterPro" id="IPR012156">
    <property type="entry name" value="Cold_shock_CspA"/>
</dbReference>
<feature type="transmembrane region" description="Helical" evidence="1">
    <location>
        <begin position="70"/>
        <end position="90"/>
    </location>
</feature>
<comment type="caution">
    <text evidence="2">The sequence shown here is derived from an EMBL/GenBank/DDBJ whole genome shotgun (WGS) entry which is preliminary data.</text>
</comment>
<evidence type="ECO:0000313" key="3">
    <source>
        <dbReference type="Proteomes" id="UP000284990"/>
    </source>
</evidence>
<organism evidence="2 3">
    <name type="scientific">Segatella copri</name>
    <dbReference type="NCBI Taxonomy" id="165179"/>
    <lineage>
        <taxon>Bacteria</taxon>
        <taxon>Pseudomonadati</taxon>
        <taxon>Bacteroidota</taxon>
        <taxon>Bacteroidia</taxon>
        <taxon>Bacteroidales</taxon>
        <taxon>Prevotellaceae</taxon>
        <taxon>Segatella</taxon>
    </lineage>
</organism>
<protein>
    <submittedName>
        <fullName evidence="2">DUF1294 domain-containing protein</fullName>
    </submittedName>
</protein>
<dbReference type="Proteomes" id="UP000284990">
    <property type="component" value="Unassembled WGS sequence"/>
</dbReference>
<feature type="transmembrane region" description="Helical" evidence="1">
    <location>
        <begin position="7"/>
        <end position="25"/>
    </location>
</feature>